<evidence type="ECO:0000256" key="1">
    <source>
        <dbReference type="SAM" id="MobiDB-lite"/>
    </source>
</evidence>
<feature type="compositionally biased region" description="Polar residues" evidence="1">
    <location>
        <begin position="35"/>
        <end position="48"/>
    </location>
</feature>
<dbReference type="AlphaFoldDB" id="A0A6P3YUW8"/>
<dbReference type="FunCoup" id="A0A6P3YUW8">
    <property type="interactions" value="1133"/>
</dbReference>
<organism evidence="2 3">
    <name type="scientific">Ziziphus jujuba</name>
    <name type="common">Chinese jujube</name>
    <name type="synonym">Ziziphus sativa</name>
    <dbReference type="NCBI Taxonomy" id="326968"/>
    <lineage>
        <taxon>Eukaryota</taxon>
        <taxon>Viridiplantae</taxon>
        <taxon>Streptophyta</taxon>
        <taxon>Embryophyta</taxon>
        <taxon>Tracheophyta</taxon>
        <taxon>Spermatophyta</taxon>
        <taxon>Magnoliopsida</taxon>
        <taxon>eudicotyledons</taxon>
        <taxon>Gunneridae</taxon>
        <taxon>Pentapetalae</taxon>
        <taxon>rosids</taxon>
        <taxon>fabids</taxon>
        <taxon>Rosales</taxon>
        <taxon>Rhamnaceae</taxon>
        <taxon>Paliureae</taxon>
        <taxon>Ziziphus</taxon>
    </lineage>
</organism>
<keyword evidence="2" id="KW-1185">Reference proteome</keyword>
<sequence length="159" mass="17763">MGLFRRIAGFLGFVRDDAHDVRDGEDDDNIDDLTASHSRNPVHMQSTGLPRRGFSVPVHVAVDRPQSGPVLVPCDSGHGGVQGLKWYAKRLRVDEDGDVADEFLDEVLPKTPNGTENQRKLPRFEVKYSARPAKVKGQMLSLDGKIQQCVEHHGRLQWV</sequence>
<evidence type="ECO:0000313" key="3">
    <source>
        <dbReference type="RefSeq" id="XP_015865989.3"/>
    </source>
</evidence>
<dbReference type="Proteomes" id="UP001652623">
    <property type="component" value="Chromosome 6"/>
</dbReference>
<reference evidence="3" key="1">
    <citation type="submission" date="2025-08" db="UniProtKB">
        <authorList>
            <consortium name="RefSeq"/>
        </authorList>
    </citation>
    <scope>IDENTIFICATION</scope>
    <source>
        <tissue evidence="3">Seedling</tissue>
    </source>
</reference>
<feature type="region of interest" description="Disordered" evidence="1">
    <location>
        <begin position="23"/>
        <end position="50"/>
    </location>
</feature>
<gene>
    <name evidence="3" type="primary">LOC107403593</name>
</gene>
<dbReference type="KEGG" id="zju:107403593"/>
<dbReference type="GeneID" id="107403593"/>
<name>A0A6P3YUW8_ZIZJJ</name>
<proteinExistence type="predicted"/>
<dbReference type="PANTHER" id="PTHR35750">
    <property type="entry name" value="PHOSPHOLIPID HYDROPEROXIDE GLUTATHIONE PEROXIDASE"/>
    <property type="match status" value="1"/>
</dbReference>
<evidence type="ECO:0000313" key="2">
    <source>
        <dbReference type="Proteomes" id="UP001652623"/>
    </source>
</evidence>
<accession>A0A6P3YUW8</accession>
<dbReference type="RefSeq" id="XP_015865989.3">
    <property type="nucleotide sequence ID" value="XM_016010503.4"/>
</dbReference>
<protein>
    <submittedName>
        <fullName evidence="3">Uncharacterized protein LOC107403593</fullName>
    </submittedName>
</protein>
<dbReference type="PANTHER" id="PTHR35750:SF1">
    <property type="entry name" value="PHOSPHOLIPID HYDROPEROXIDE GLUTATHIONE PEROXIDASE"/>
    <property type="match status" value="1"/>
</dbReference>
<dbReference type="InParanoid" id="A0A6P3YUW8"/>